<proteinExistence type="predicted"/>
<reference evidence="4" key="1">
    <citation type="journal article" date="2019" name="Int. J. Syst. Evol. Microbiol.">
        <title>The Global Catalogue of Microorganisms (GCM) 10K type strain sequencing project: providing services to taxonomists for standard genome sequencing and annotation.</title>
        <authorList>
            <consortium name="The Broad Institute Genomics Platform"/>
            <consortium name="The Broad Institute Genome Sequencing Center for Infectious Disease"/>
            <person name="Wu L."/>
            <person name="Ma J."/>
        </authorList>
    </citation>
    <scope>NUCLEOTIDE SEQUENCE [LARGE SCALE GENOMIC DNA]</scope>
    <source>
        <strain evidence="4">JCM 4586</strain>
    </source>
</reference>
<dbReference type="Pfam" id="PF13699">
    <property type="entry name" value="eCIS_core"/>
    <property type="match status" value="1"/>
</dbReference>
<protein>
    <recommendedName>
        <fullName evidence="2">eCIS core domain-containing protein</fullName>
    </recommendedName>
</protein>
<feature type="compositionally biased region" description="Basic and acidic residues" evidence="1">
    <location>
        <begin position="431"/>
        <end position="454"/>
    </location>
</feature>
<evidence type="ECO:0000313" key="3">
    <source>
        <dbReference type="EMBL" id="GGY00849.1"/>
    </source>
</evidence>
<accession>A0ABQ2Z0M1</accession>
<feature type="domain" description="eCIS core" evidence="2">
    <location>
        <begin position="41"/>
        <end position="116"/>
    </location>
</feature>
<dbReference type="Proteomes" id="UP000659223">
    <property type="component" value="Unassembled WGS sequence"/>
</dbReference>
<sequence length="484" mass="53691">MEYDARTCMRLRHESSHAVTPHIRRPPAVTKLLDHRYGHTMDKDVRGAMGASFGCDFSHVRVHSDQEAAASAHAVQAHAYTYGTDIVFGAGRYAPSTPGGRRLLAHELGHVVEQTCGRAGAAPVVQAENDRQALMGRLQTVRARLAQLRALERMSTERFVDSAERARQRDAVARGMERDRSTSRSERAAPELWGGTVAGRRMRRAATVARSGDTVTLTVNIQIAYAGMADQDAQKRAKNDIPRIESAISDAWQVDITRGEYAGMKFRLLPRLTYLRNDLPNPTESFVIRVRTPDSEPSSGTAVTGVISLAPAHLEGSRVTVVAHELAHLFGFVDTYLEATATSSAGKKVEQFTVGRSDTANRPDLLGMIDPDFLQRKLRKGAVSKQDVERQTRPAHVWEEDASIVLRVFGVAPPKPQRPAPDSEDFDPAQELDRERREGESRLAPIREGRRRAEESMQWLSAVEEIMQLEREEGDLVRRLGATP</sequence>
<feature type="region of interest" description="Disordered" evidence="1">
    <location>
        <begin position="412"/>
        <end position="454"/>
    </location>
</feature>
<comment type="caution">
    <text evidence="3">The sequence shown here is derived from an EMBL/GenBank/DDBJ whole genome shotgun (WGS) entry which is preliminary data.</text>
</comment>
<organism evidence="3 4">
    <name type="scientific">Streptomyces hiroshimensis</name>
    <dbReference type="NCBI Taxonomy" id="66424"/>
    <lineage>
        <taxon>Bacteria</taxon>
        <taxon>Bacillati</taxon>
        <taxon>Actinomycetota</taxon>
        <taxon>Actinomycetes</taxon>
        <taxon>Kitasatosporales</taxon>
        <taxon>Streptomycetaceae</taxon>
        <taxon>Streptomyces</taxon>
    </lineage>
</organism>
<dbReference type="InterPro" id="IPR025295">
    <property type="entry name" value="eCIS_core_dom"/>
</dbReference>
<name>A0ABQ2Z0M1_9ACTN</name>
<gene>
    <name evidence="3" type="ORF">GCM10010324_54380</name>
</gene>
<evidence type="ECO:0000313" key="4">
    <source>
        <dbReference type="Proteomes" id="UP000659223"/>
    </source>
</evidence>
<evidence type="ECO:0000256" key="1">
    <source>
        <dbReference type="SAM" id="MobiDB-lite"/>
    </source>
</evidence>
<keyword evidence="4" id="KW-1185">Reference proteome</keyword>
<feature type="region of interest" description="Disordered" evidence="1">
    <location>
        <begin position="170"/>
        <end position="189"/>
    </location>
</feature>
<evidence type="ECO:0000259" key="2">
    <source>
        <dbReference type="Pfam" id="PF13699"/>
    </source>
</evidence>
<dbReference type="EMBL" id="BMUT01000013">
    <property type="protein sequence ID" value="GGY00849.1"/>
    <property type="molecule type" value="Genomic_DNA"/>
</dbReference>